<dbReference type="PANTHER" id="PTHR30126:SF40">
    <property type="entry name" value="HTH-TYPE TRANSCRIPTIONAL REGULATOR GLTR"/>
    <property type="match status" value="1"/>
</dbReference>
<evidence type="ECO:0000313" key="6">
    <source>
        <dbReference type="EMBL" id="HGG91418.1"/>
    </source>
</evidence>
<comment type="similarity">
    <text evidence="1">Belongs to the LysR transcriptional regulatory family.</text>
</comment>
<dbReference type="EMBL" id="DSRP01000035">
    <property type="protein sequence ID" value="HGG91418.1"/>
    <property type="molecule type" value="Genomic_DNA"/>
</dbReference>
<keyword evidence="2" id="KW-0805">Transcription regulation</keyword>
<comment type="caution">
    <text evidence="6">The sequence shown here is derived from an EMBL/GenBank/DDBJ whole genome shotgun (WGS) entry which is preliminary data.</text>
</comment>
<feature type="domain" description="HTH lysR-type" evidence="5">
    <location>
        <begin position="1"/>
        <end position="58"/>
    </location>
</feature>
<protein>
    <submittedName>
        <fullName evidence="6">LysR family transcriptional regulator</fullName>
    </submittedName>
</protein>
<gene>
    <name evidence="6" type="ORF">ENR59_00510</name>
</gene>
<dbReference type="GO" id="GO:0000976">
    <property type="term" value="F:transcription cis-regulatory region binding"/>
    <property type="evidence" value="ECO:0007669"/>
    <property type="project" value="TreeGrafter"/>
</dbReference>
<dbReference type="FunFam" id="1.10.10.10:FF:000001">
    <property type="entry name" value="LysR family transcriptional regulator"/>
    <property type="match status" value="1"/>
</dbReference>
<dbReference type="PANTHER" id="PTHR30126">
    <property type="entry name" value="HTH-TYPE TRANSCRIPTIONAL REGULATOR"/>
    <property type="match status" value="1"/>
</dbReference>
<evidence type="ECO:0000256" key="4">
    <source>
        <dbReference type="ARBA" id="ARBA00023163"/>
    </source>
</evidence>
<proteinExistence type="inferred from homology"/>
<dbReference type="InterPro" id="IPR036390">
    <property type="entry name" value="WH_DNA-bd_sf"/>
</dbReference>
<dbReference type="InterPro" id="IPR036388">
    <property type="entry name" value="WH-like_DNA-bd_sf"/>
</dbReference>
<dbReference type="SUPFAM" id="SSF46785">
    <property type="entry name" value="Winged helix' DNA-binding domain"/>
    <property type="match status" value="1"/>
</dbReference>
<dbReference type="InterPro" id="IPR000847">
    <property type="entry name" value="LysR_HTH_N"/>
</dbReference>
<reference evidence="6" key="1">
    <citation type="journal article" date="2020" name="mSystems">
        <title>Genome- and Community-Level Interaction Insights into Carbon Utilization and Element Cycling Functions of Hydrothermarchaeota in Hydrothermal Sediment.</title>
        <authorList>
            <person name="Zhou Z."/>
            <person name="Liu Y."/>
            <person name="Xu W."/>
            <person name="Pan J."/>
            <person name="Luo Z.H."/>
            <person name="Li M."/>
        </authorList>
    </citation>
    <scope>NUCLEOTIDE SEQUENCE [LARGE SCALE GENOMIC DNA]</scope>
    <source>
        <strain evidence="6">SpSt-413</strain>
    </source>
</reference>
<dbReference type="CDD" id="cd05466">
    <property type="entry name" value="PBP2_LTTR_substrate"/>
    <property type="match status" value="1"/>
</dbReference>
<dbReference type="PRINTS" id="PR00039">
    <property type="entry name" value="HTHLYSR"/>
</dbReference>
<dbReference type="Pfam" id="PF00126">
    <property type="entry name" value="HTH_1"/>
    <property type="match status" value="1"/>
</dbReference>
<dbReference type="AlphaFoldDB" id="A0A7C3WFZ1"/>
<sequence length="300" mass="32501">MELYHLRTFVAVAEEGNLSRASERLHLSQPAVSAHVKSLEEELGVGLFTRTPKGMELTDSGRRLTVTARDALRRAQELLEQAKAMRGGVTGDIVLTRNTDSDFLRLPQLLAELGREHPDALVHIDCRDSYDVARWLKEGRAHAGFAYGCFDADPQITALPLAMATVRVVGPAAWKDRLAYATVKDLAAMPWVWFNERCPFVDMAQSLLAEVGREVKTAAVINDEATIRSLVASGRGLSLLRDDMIPRGPMGGELAVWPGGALGIPVNLAALARRAAEPEVKAVMEAASRVWGLGEATAAA</sequence>
<evidence type="ECO:0000256" key="1">
    <source>
        <dbReference type="ARBA" id="ARBA00009437"/>
    </source>
</evidence>
<dbReference type="Gene3D" id="3.40.190.10">
    <property type="entry name" value="Periplasmic binding protein-like II"/>
    <property type="match status" value="2"/>
</dbReference>
<dbReference type="InterPro" id="IPR005119">
    <property type="entry name" value="LysR_subst-bd"/>
</dbReference>
<dbReference type="SUPFAM" id="SSF53850">
    <property type="entry name" value="Periplasmic binding protein-like II"/>
    <property type="match status" value="1"/>
</dbReference>
<name>A0A7C3WFZ1_9BACT</name>
<evidence type="ECO:0000256" key="2">
    <source>
        <dbReference type="ARBA" id="ARBA00023015"/>
    </source>
</evidence>
<dbReference type="PROSITE" id="PS50931">
    <property type="entry name" value="HTH_LYSR"/>
    <property type="match status" value="1"/>
</dbReference>
<dbReference type="Gene3D" id="1.10.10.10">
    <property type="entry name" value="Winged helix-like DNA-binding domain superfamily/Winged helix DNA-binding domain"/>
    <property type="match status" value="1"/>
</dbReference>
<accession>A0A7C3WFZ1</accession>
<keyword evidence="4" id="KW-0804">Transcription</keyword>
<dbReference type="GO" id="GO:0003700">
    <property type="term" value="F:DNA-binding transcription factor activity"/>
    <property type="evidence" value="ECO:0007669"/>
    <property type="project" value="InterPro"/>
</dbReference>
<keyword evidence="3" id="KW-0238">DNA-binding</keyword>
<evidence type="ECO:0000256" key="3">
    <source>
        <dbReference type="ARBA" id="ARBA00023125"/>
    </source>
</evidence>
<dbReference type="Pfam" id="PF03466">
    <property type="entry name" value="LysR_substrate"/>
    <property type="match status" value="1"/>
</dbReference>
<organism evidence="6">
    <name type="scientific">Fundidesulfovibrio putealis</name>
    <dbReference type="NCBI Taxonomy" id="270496"/>
    <lineage>
        <taxon>Bacteria</taxon>
        <taxon>Pseudomonadati</taxon>
        <taxon>Thermodesulfobacteriota</taxon>
        <taxon>Desulfovibrionia</taxon>
        <taxon>Desulfovibrionales</taxon>
        <taxon>Desulfovibrionaceae</taxon>
        <taxon>Fundidesulfovibrio</taxon>
    </lineage>
</organism>
<evidence type="ECO:0000259" key="5">
    <source>
        <dbReference type="PROSITE" id="PS50931"/>
    </source>
</evidence>